<keyword evidence="4 8" id="KW-0808">Transferase</keyword>
<name>A0ABT7QM11_9GAMM</name>
<evidence type="ECO:0000256" key="5">
    <source>
        <dbReference type="ARBA" id="ARBA00022741"/>
    </source>
</evidence>
<reference evidence="10" key="2">
    <citation type="journal article" date="2023" name="Microbiome">
        <title>Synthase-selected sorting approach identifies a beta-lactone synthase in a nudibranch symbiotic bacterium.</title>
        <authorList>
            <person name="Dzunkova M."/>
            <person name="La Clair J.J."/>
            <person name="Tyml T."/>
            <person name="Doud D."/>
            <person name="Schulz F."/>
            <person name="Piquer-Esteban S."/>
            <person name="Porcel Sanchis D."/>
            <person name="Osborn A."/>
            <person name="Robinson D."/>
            <person name="Louie K.B."/>
            <person name="Bowen B.P."/>
            <person name="Bowers R.M."/>
            <person name="Lee J."/>
            <person name="Arnau V."/>
            <person name="Diaz-Villanueva W."/>
            <person name="Stepanauskas R."/>
            <person name="Gosliner T."/>
            <person name="Date S.V."/>
            <person name="Northen T.R."/>
            <person name="Cheng J.F."/>
            <person name="Burkart M.D."/>
            <person name="Woyke T."/>
        </authorList>
    </citation>
    <scope>NUCLEOTIDE SEQUENCE</scope>
    <source>
        <strain evidence="10">Df01</strain>
    </source>
</reference>
<dbReference type="GO" id="GO:0004349">
    <property type="term" value="F:glutamate 5-kinase activity"/>
    <property type="evidence" value="ECO:0007669"/>
    <property type="project" value="UniProtKB-EC"/>
</dbReference>
<evidence type="ECO:0000256" key="8">
    <source>
        <dbReference type="HAMAP-Rule" id="MF_00456"/>
    </source>
</evidence>
<dbReference type="InterPro" id="IPR002478">
    <property type="entry name" value="PUA"/>
</dbReference>
<dbReference type="Pfam" id="PF00696">
    <property type="entry name" value="AA_kinase"/>
    <property type="match status" value="1"/>
</dbReference>
<keyword evidence="3 8" id="KW-0641">Proline biosynthesis</keyword>
<evidence type="ECO:0000256" key="2">
    <source>
        <dbReference type="ARBA" id="ARBA00022605"/>
    </source>
</evidence>
<proteinExistence type="inferred from homology"/>
<comment type="catalytic activity">
    <reaction evidence="8">
        <text>L-glutamate + ATP = L-glutamyl 5-phosphate + ADP</text>
        <dbReference type="Rhea" id="RHEA:14877"/>
        <dbReference type="ChEBI" id="CHEBI:29985"/>
        <dbReference type="ChEBI" id="CHEBI:30616"/>
        <dbReference type="ChEBI" id="CHEBI:58274"/>
        <dbReference type="ChEBI" id="CHEBI:456216"/>
        <dbReference type="EC" id="2.7.2.11"/>
    </reaction>
</comment>
<protein>
    <recommendedName>
        <fullName evidence="8">Glutamate 5-kinase</fullName>
        <ecNumber evidence="8">2.7.2.11</ecNumber>
    </recommendedName>
    <alternativeName>
        <fullName evidence="8">Gamma-glutamyl kinase</fullName>
        <shortName evidence="8">GK</shortName>
    </alternativeName>
</protein>
<feature type="binding site" evidence="8">
    <location>
        <position position="153"/>
    </location>
    <ligand>
        <name>substrate</name>
    </ligand>
</feature>
<comment type="subcellular location">
    <subcellularLocation>
        <location evidence="8">Cytoplasm</location>
    </subcellularLocation>
</comment>
<dbReference type="InterPro" id="IPR001057">
    <property type="entry name" value="Glu/AcGlu_kinase"/>
</dbReference>
<dbReference type="InterPro" id="IPR036974">
    <property type="entry name" value="PUA_sf"/>
</dbReference>
<dbReference type="NCBIfam" id="TIGR01027">
    <property type="entry name" value="proB"/>
    <property type="match status" value="1"/>
</dbReference>
<evidence type="ECO:0000256" key="1">
    <source>
        <dbReference type="ARBA" id="ARBA00022490"/>
    </source>
</evidence>
<dbReference type="EC" id="2.7.2.11" evidence="8"/>
<comment type="function">
    <text evidence="8">Catalyzes the transfer of a phosphate group to glutamate to form L-glutamate 5-phosphate.</text>
</comment>
<keyword evidence="5 8" id="KW-0547">Nucleotide-binding</keyword>
<gene>
    <name evidence="8 10" type="primary">proB</name>
    <name evidence="10" type="ORF">NQX30_05075</name>
</gene>
<evidence type="ECO:0000313" key="10">
    <source>
        <dbReference type="EMBL" id="MDM5147739.1"/>
    </source>
</evidence>
<evidence type="ECO:0000256" key="7">
    <source>
        <dbReference type="ARBA" id="ARBA00022840"/>
    </source>
</evidence>
<feature type="binding site" evidence="8">
    <location>
        <position position="14"/>
    </location>
    <ligand>
        <name>ATP</name>
        <dbReference type="ChEBI" id="CHEBI:30616"/>
    </ligand>
</feature>
<evidence type="ECO:0000313" key="11">
    <source>
        <dbReference type="Proteomes" id="UP001168167"/>
    </source>
</evidence>
<sequence length="370" mass="39376">MRTLLSKARRIVVKVGSSLLTADGTQLDLNYIRQLSAQVAAARLEGKEIVIVSSGAVAAGVQRLGWEKRPILRADIQVAAAVGQMRLSDAYEDAFSRHGLHAGQALLTAEDMAHRTLYLNARTALRRMLDCRVIPVVNENDVIATDAVNFDDNDRLAAQIVNLLEADVLLMLTDIDGLRTDGGKGDVVRQAAAADETLLRYVVPRVGGVGSGGMSTKLQAARVAARSGAHSLIANGRADDCLHRALSGDVGIGTLLVADTPRLSARKQWLASGLRVCGGMVLDAGAVRAVVRDKKSLLPAGVSKVHGDFVRGDSIVLENESGGIVGYALVNYDSAAACRLCGINSRDIAQIIGYVHEEEMAHRDNMSIIE</sequence>
<feature type="binding site" evidence="8">
    <location>
        <begin position="173"/>
        <end position="174"/>
    </location>
    <ligand>
        <name>ATP</name>
        <dbReference type="ChEBI" id="CHEBI:30616"/>
    </ligand>
</feature>
<evidence type="ECO:0000256" key="4">
    <source>
        <dbReference type="ARBA" id="ARBA00022679"/>
    </source>
</evidence>
<keyword evidence="7 8" id="KW-0067">ATP-binding</keyword>
<keyword evidence="11" id="KW-1185">Reference proteome</keyword>
<comment type="caution">
    <text evidence="10">The sequence shown here is derived from an EMBL/GenBank/DDBJ whole genome shotgun (WGS) entry which is preliminary data.</text>
</comment>
<feature type="binding site" evidence="8">
    <location>
        <begin position="211"/>
        <end position="217"/>
    </location>
    <ligand>
        <name>ATP</name>
        <dbReference type="ChEBI" id="CHEBI:30616"/>
    </ligand>
</feature>
<keyword evidence="1 8" id="KW-0963">Cytoplasm</keyword>
<comment type="pathway">
    <text evidence="8">Amino-acid biosynthesis; L-proline biosynthesis; L-glutamate 5-semialdehyde from L-glutamate: step 1/2.</text>
</comment>
<keyword evidence="6 8" id="KW-0418">Kinase</keyword>
<evidence type="ECO:0000259" key="9">
    <source>
        <dbReference type="SMART" id="SM00359"/>
    </source>
</evidence>
<dbReference type="PROSITE" id="PS00902">
    <property type="entry name" value="GLUTAMATE_5_KINASE"/>
    <property type="match status" value="1"/>
</dbReference>
<dbReference type="Pfam" id="PF01472">
    <property type="entry name" value="PUA"/>
    <property type="match status" value="1"/>
</dbReference>
<dbReference type="SUPFAM" id="SSF88697">
    <property type="entry name" value="PUA domain-like"/>
    <property type="match status" value="1"/>
</dbReference>
<dbReference type="PANTHER" id="PTHR43654:SF1">
    <property type="entry name" value="ISOPENTENYL PHOSPHATE KINASE"/>
    <property type="match status" value="1"/>
</dbReference>
<dbReference type="Gene3D" id="3.40.1160.10">
    <property type="entry name" value="Acetylglutamate kinase-like"/>
    <property type="match status" value="1"/>
</dbReference>
<feature type="binding site" evidence="8">
    <location>
        <position position="141"/>
    </location>
    <ligand>
        <name>substrate</name>
    </ligand>
</feature>
<keyword evidence="2 8" id="KW-0028">Amino-acid biosynthesis</keyword>
<dbReference type="PIRSF" id="PIRSF000729">
    <property type="entry name" value="GK"/>
    <property type="match status" value="1"/>
</dbReference>
<feature type="binding site" evidence="8">
    <location>
        <position position="54"/>
    </location>
    <ligand>
        <name>substrate</name>
    </ligand>
</feature>
<dbReference type="PROSITE" id="PS50890">
    <property type="entry name" value="PUA"/>
    <property type="match status" value="1"/>
</dbReference>
<dbReference type="InterPro" id="IPR015947">
    <property type="entry name" value="PUA-like_sf"/>
</dbReference>
<dbReference type="InterPro" id="IPR036393">
    <property type="entry name" value="AceGlu_kinase-like_sf"/>
</dbReference>
<dbReference type="InterPro" id="IPR001048">
    <property type="entry name" value="Asp/Glu/Uridylate_kinase"/>
</dbReference>
<organism evidence="10 11">
    <name type="scientific">Candidatus Doriopsillibacter californiensis</name>
    <dbReference type="NCBI Taxonomy" id="2970740"/>
    <lineage>
        <taxon>Bacteria</taxon>
        <taxon>Pseudomonadati</taxon>
        <taxon>Pseudomonadota</taxon>
        <taxon>Gammaproteobacteria</taxon>
        <taxon>Candidatus Tethybacterales</taxon>
        <taxon>Candidatus Persebacteraceae</taxon>
        <taxon>Candidatus Doriopsillibacter</taxon>
    </lineage>
</organism>
<reference evidence="10" key="1">
    <citation type="submission" date="2022-08" db="EMBL/GenBank/DDBJ databases">
        <authorList>
            <person name="Dzunkova M."/>
            <person name="La Clair J."/>
            <person name="Tyml T."/>
            <person name="Doud D."/>
            <person name="Schulz F."/>
            <person name="Piquer S."/>
            <person name="Porcel Sanchis D."/>
            <person name="Osborn A."/>
            <person name="Robinson D."/>
            <person name="Louie K.B."/>
            <person name="Bowen B.P."/>
            <person name="Bowers R."/>
            <person name="Lee J."/>
            <person name="Arnau Llombart V."/>
            <person name="Diaz Villanueva W."/>
            <person name="Gosliner T."/>
            <person name="Northen T."/>
            <person name="Cheng J.-F."/>
            <person name="Burkart M.D."/>
            <person name="Woyke T."/>
        </authorList>
    </citation>
    <scope>NUCLEOTIDE SEQUENCE</scope>
    <source>
        <strain evidence="10">Df01</strain>
    </source>
</reference>
<comment type="similarity">
    <text evidence="8">Belongs to the glutamate 5-kinase family.</text>
</comment>
<dbReference type="Proteomes" id="UP001168167">
    <property type="component" value="Unassembled WGS sequence"/>
</dbReference>
<dbReference type="InterPro" id="IPR011529">
    <property type="entry name" value="Glu_5kinase"/>
</dbReference>
<feature type="domain" description="PUA" evidence="9">
    <location>
        <begin position="278"/>
        <end position="361"/>
    </location>
</feature>
<evidence type="ECO:0000256" key="3">
    <source>
        <dbReference type="ARBA" id="ARBA00022650"/>
    </source>
</evidence>
<dbReference type="PRINTS" id="PR00474">
    <property type="entry name" value="GLU5KINASE"/>
</dbReference>
<dbReference type="SMART" id="SM00359">
    <property type="entry name" value="PUA"/>
    <property type="match status" value="1"/>
</dbReference>
<dbReference type="CDD" id="cd21157">
    <property type="entry name" value="PUA_G5K"/>
    <property type="match status" value="1"/>
</dbReference>
<accession>A0ABT7QM11</accession>
<dbReference type="InterPro" id="IPR019797">
    <property type="entry name" value="Glutamate_5-kinase_CS"/>
</dbReference>
<dbReference type="SUPFAM" id="SSF53633">
    <property type="entry name" value="Carbamate kinase-like"/>
    <property type="match status" value="1"/>
</dbReference>
<evidence type="ECO:0000256" key="6">
    <source>
        <dbReference type="ARBA" id="ARBA00022777"/>
    </source>
</evidence>
<dbReference type="HAMAP" id="MF_00456">
    <property type="entry name" value="ProB"/>
    <property type="match status" value="1"/>
</dbReference>
<dbReference type="PANTHER" id="PTHR43654">
    <property type="entry name" value="GLUTAMATE 5-KINASE"/>
    <property type="match status" value="1"/>
</dbReference>
<dbReference type="EMBL" id="JANQAO010000003">
    <property type="protein sequence ID" value="MDM5147739.1"/>
    <property type="molecule type" value="Genomic_DNA"/>
</dbReference>
<dbReference type="InterPro" id="IPR005715">
    <property type="entry name" value="Glu_5kinase/COase_Synthase"/>
</dbReference>
<dbReference type="Gene3D" id="2.30.130.10">
    <property type="entry name" value="PUA domain"/>
    <property type="match status" value="1"/>
</dbReference>